<comment type="caution">
    <text evidence="6">The sequence shown here is derived from an EMBL/GenBank/DDBJ whole genome shotgun (WGS) entry which is preliminary data.</text>
</comment>
<accession>A0ABS9UJG3</accession>
<evidence type="ECO:0000313" key="7">
    <source>
        <dbReference type="Proteomes" id="UP001165488"/>
    </source>
</evidence>
<sequence length="171" mass="19670">MIFGYSSFDEYIEAVFKHVNSEIVIKYLIPLILLINLVFNYLFVSAGGIYFLMILYCIDFLTGVAKSIKYSLEIVKLKKDGLPIPKEIEDKKLVSKKFPRFLLTLFAALILLSILKFAGIYSIVFMPLYSIFYAVFLGQQIISISENFFELKLIPIDVVSKLKTKINELKK</sequence>
<evidence type="ECO:0000313" key="6">
    <source>
        <dbReference type="EMBL" id="MCH7396570.1"/>
    </source>
</evidence>
<keyword evidence="2 5" id="KW-0812">Transmembrane</keyword>
<reference evidence="6" key="1">
    <citation type="submission" date="2022-03" db="EMBL/GenBank/DDBJ databases">
        <title>De novo assembled genomes of Belliella spp. (Cyclobacteriaceae) strains.</title>
        <authorList>
            <person name="Szabo A."/>
            <person name="Korponai K."/>
            <person name="Felfoldi T."/>
        </authorList>
    </citation>
    <scope>NUCLEOTIDE SEQUENCE</scope>
    <source>
        <strain evidence="6">DSM 107340</strain>
    </source>
</reference>
<feature type="transmembrane region" description="Helical" evidence="5">
    <location>
        <begin position="101"/>
        <end position="124"/>
    </location>
</feature>
<evidence type="ECO:0000256" key="5">
    <source>
        <dbReference type="SAM" id="Phobius"/>
    </source>
</evidence>
<dbReference type="Proteomes" id="UP001165488">
    <property type="component" value="Unassembled WGS sequence"/>
</dbReference>
<keyword evidence="4 5" id="KW-0472">Membrane</keyword>
<gene>
    <name evidence="6" type="ORF">MM236_01160</name>
</gene>
<name>A0ABS9UJG3_9BACT</name>
<dbReference type="Pfam" id="PF05105">
    <property type="entry name" value="Phage_holin_4_1"/>
    <property type="match status" value="1"/>
</dbReference>
<dbReference type="InterPro" id="IPR006480">
    <property type="entry name" value="Phage_holin_4_1"/>
</dbReference>
<organism evidence="6 7">
    <name type="scientific">Belliella calami</name>
    <dbReference type="NCBI Taxonomy" id="2923436"/>
    <lineage>
        <taxon>Bacteria</taxon>
        <taxon>Pseudomonadati</taxon>
        <taxon>Bacteroidota</taxon>
        <taxon>Cytophagia</taxon>
        <taxon>Cytophagales</taxon>
        <taxon>Cyclobacteriaceae</taxon>
        <taxon>Belliella</taxon>
    </lineage>
</organism>
<comment type="subcellular location">
    <subcellularLocation>
        <location evidence="1">Membrane</location>
        <topology evidence="1">Multi-pass membrane protein</topology>
    </subcellularLocation>
</comment>
<evidence type="ECO:0000256" key="4">
    <source>
        <dbReference type="ARBA" id="ARBA00023136"/>
    </source>
</evidence>
<evidence type="ECO:0000256" key="3">
    <source>
        <dbReference type="ARBA" id="ARBA00022989"/>
    </source>
</evidence>
<evidence type="ECO:0000256" key="2">
    <source>
        <dbReference type="ARBA" id="ARBA00022692"/>
    </source>
</evidence>
<keyword evidence="3 5" id="KW-1133">Transmembrane helix</keyword>
<feature type="transmembrane region" description="Helical" evidence="5">
    <location>
        <begin position="24"/>
        <end position="43"/>
    </location>
</feature>
<protein>
    <submittedName>
        <fullName evidence="6">Phage holin family protein</fullName>
    </submittedName>
</protein>
<evidence type="ECO:0000256" key="1">
    <source>
        <dbReference type="ARBA" id="ARBA00004141"/>
    </source>
</evidence>
<keyword evidence="7" id="KW-1185">Reference proteome</keyword>
<dbReference type="EMBL" id="JAKZGS010000001">
    <property type="protein sequence ID" value="MCH7396570.1"/>
    <property type="molecule type" value="Genomic_DNA"/>
</dbReference>
<proteinExistence type="predicted"/>
<dbReference type="RefSeq" id="WP_241273091.1">
    <property type="nucleotide sequence ID" value="NZ_JAKZGS010000001.1"/>
</dbReference>